<accession>A0ABP9WS36</accession>
<evidence type="ECO:0000313" key="8">
    <source>
        <dbReference type="Proteomes" id="UP001408594"/>
    </source>
</evidence>
<dbReference type="SUPFAM" id="SSF74653">
    <property type="entry name" value="TolA/TonB C-terminal domain"/>
    <property type="match status" value="1"/>
</dbReference>
<name>A0ABP9WS36_9GAMM</name>
<dbReference type="Pfam" id="PF13103">
    <property type="entry name" value="TonB_2"/>
    <property type="match status" value="1"/>
</dbReference>
<keyword evidence="8" id="KW-1185">Reference proteome</keyword>
<evidence type="ECO:0008006" key="9">
    <source>
        <dbReference type="Google" id="ProtNLM"/>
    </source>
</evidence>
<proteinExistence type="predicted"/>
<protein>
    <recommendedName>
        <fullName evidence="9">Cell envelope integrity protein TolA</fullName>
    </recommendedName>
</protein>
<organism evidence="7 8">
    <name type="scientific">Microbulbifer aestuariivivens</name>
    <dbReference type="NCBI Taxonomy" id="1908308"/>
    <lineage>
        <taxon>Bacteria</taxon>
        <taxon>Pseudomonadati</taxon>
        <taxon>Pseudomonadota</taxon>
        <taxon>Gammaproteobacteria</taxon>
        <taxon>Cellvibrionales</taxon>
        <taxon>Microbulbiferaceae</taxon>
        <taxon>Microbulbifer</taxon>
    </lineage>
</organism>
<keyword evidence="2 6" id="KW-0812">Transmembrane</keyword>
<comment type="subcellular location">
    <subcellularLocation>
        <location evidence="1">Membrane</location>
        <topology evidence="1">Single-pass membrane protein</topology>
    </subcellularLocation>
</comment>
<dbReference type="InterPro" id="IPR006260">
    <property type="entry name" value="TonB/TolA_C"/>
</dbReference>
<dbReference type="EMBL" id="BAABRT010000024">
    <property type="protein sequence ID" value="GAA5526021.1"/>
    <property type="molecule type" value="Genomic_DNA"/>
</dbReference>
<keyword evidence="3 6" id="KW-1133">Transmembrane helix</keyword>
<dbReference type="NCBIfam" id="TIGR02794">
    <property type="entry name" value="tolA_full"/>
    <property type="match status" value="1"/>
</dbReference>
<evidence type="ECO:0000256" key="2">
    <source>
        <dbReference type="ARBA" id="ARBA00022692"/>
    </source>
</evidence>
<evidence type="ECO:0000256" key="1">
    <source>
        <dbReference type="ARBA" id="ARBA00004167"/>
    </source>
</evidence>
<dbReference type="Proteomes" id="UP001408594">
    <property type="component" value="Unassembled WGS sequence"/>
</dbReference>
<dbReference type="InterPro" id="IPR014161">
    <property type="entry name" value="Tol-Pal_TolA"/>
</dbReference>
<dbReference type="Gene3D" id="3.30.1150.10">
    <property type="match status" value="1"/>
</dbReference>
<comment type="caution">
    <text evidence="7">The sequence shown here is derived from an EMBL/GenBank/DDBJ whole genome shotgun (WGS) entry which is preliminary data.</text>
</comment>
<feature type="compositionally biased region" description="Basic and acidic residues" evidence="5">
    <location>
        <begin position="72"/>
        <end position="134"/>
    </location>
</feature>
<evidence type="ECO:0000256" key="4">
    <source>
        <dbReference type="ARBA" id="ARBA00023136"/>
    </source>
</evidence>
<dbReference type="RefSeq" id="WP_345552157.1">
    <property type="nucleotide sequence ID" value="NZ_BAABRT010000024.1"/>
</dbReference>
<sequence>MNNASSYALPVIISVLLHALLIGVLAFGWEATQEPPRKSMPKFVQAKLVTVDATVKKKKAPPTVDLIERRQQQKLQRQREAKAQAERRAALERKKKREAEQRKKAEAERKRKAAEEQARKEKERKDKEREEQLEQQRQSAFEEALEDEEELLDARESTQAVMSLAQAIQQRIESVWSQPPSARNGMVTEVRISFVPTGRVVASNITKSSGNAALDRSVLNAVRKVEVFPEVAELARAEPALFEREVRNTQLIFRVEGLRQ</sequence>
<feature type="region of interest" description="Disordered" evidence="5">
    <location>
        <begin position="72"/>
        <end position="146"/>
    </location>
</feature>
<evidence type="ECO:0000313" key="7">
    <source>
        <dbReference type="EMBL" id="GAA5526021.1"/>
    </source>
</evidence>
<evidence type="ECO:0000256" key="5">
    <source>
        <dbReference type="SAM" id="MobiDB-lite"/>
    </source>
</evidence>
<reference evidence="7 8" key="1">
    <citation type="submission" date="2024-02" db="EMBL/GenBank/DDBJ databases">
        <title>Microbulbifer aestuariivivens NBRC 112533.</title>
        <authorList>
            <person name="Ichikawa N."/>
            <person name="Katano-Makiyama Y."/>
            <person name="Hidaka K."/>
        </authorList>
    </citation>
    <scope>NUCLEOTIDE SEQUENCE [LARGE SCALE GENOMIC DNA]</scope>
    <source>
        <strain evidence="7 8">NBRC 112533</strain>
    </source>
</reference>
<evidence type="ECO:0000256" key="3">
    <source>
        <dbReference type="ARBA" id="ARBA00022989"/>
    </source>
</evidence>
<gene>
    <name evidence="7" type="ORF">Maes01_02608</name>
</gene>
<keyword evidence="4 6" id="KW-0472">Membrane</keyword>
<evidence type="ECO:0000256" key="6">
    <source>
        <dbReference type="SAM" id="Phobius"/>
    </source>
</evidence>
<dbReference type="NCBIfam" id="TIGR01352">
    <property type="entry name" value="tonB_Cterm"/>
    <property type="match status" value="1"/>
</dbReference>
<feature type="transmembrane region" description="Helical" evidence="6">
    <location>
        <begin position="7"/>
        <end position="29"/>
    </location>
</feature>